<feature type="transmembrane region" description="Helical" evidence="2">
    <location>
        <begin position="99"/>
        <end position="119"/>
    </location>
</feature>
<proteinExistence type="predicted"/>
<feature type="region of interest" description="Disordered" evidence="1">
    <location>
        <begin position="201"/>
        <end position="240"/>
    </location>
</feature>
<dbReference type="InterPro" id="IPR038770">
    <property type="entry name" value="Na+/solute_symporter_sf"/>
</dbReference>
<dbReference type="AlphaFoldDB" id="A0ABD2PW86"/>
<feature type="transmembrane region" description="Helical" evidence="2">
    <location>
        <begin position="131"/>
        <end position="152"/>
    </location>
</feature>
<evidence type="ECO:0000256" key="2">
    <source>
        <dbReference type="SAM" id="Phobius"/>
    </source>
</evidence>
<sequence length="286" mass="31843">MKLHYLRVIGWIALVSCTQFLAIFIRRIYPDCAKAILTWITRPLLLLSAILMVTLGIYINHYIIHHMDRMLMISLLLEVSTSFLIGWIVGYFFGEGVSSARTLSTEAAFSNGLLAIVILRTSLHTPDGDLAAMAGFWMTFIMPVAGVFHAMIDISTDTVKNWLNKKDEDSLDTSDDLGATTMAAISAASVAVTPAIANMDKKTKKKEMCKEDDSDDTDPLKSNNRLSRPRRKMSKNKTKEEINYALLNQSIGSSDRTCQMYENGSKNKKSNSFCVNTTGSCKTEMV</sequence>
<keyword evidence="2" id="KW-0472">Membrane</keyword>
<feature type="transmembrane region" description="Helical" evidence="2">
    <location>
        <begin position="177"/>
        <end position="197"/>
    </location>
</feature>
<organism evidence="3 4">
    <name type="scientific">Cichlidogyrus casuarinus</name>
    <dbReference type="NCBI Taxonomy" id="1844966"/>
    <lineage>
        <taxon>Eukaryota</taxon>
        <taxon>Metazoa</taxon>
        <taxon>Spiralia</taxon>
        <taxon>Lophotrochozoa</taxon>
        <taxon>Platyhelminthes</taxon>
        <taxon>Monogenea</taxon>
        <taxon>Monopisthocotylea</taxon>
        <taxon>Dactylogyridea</taxon>
        <taxon>Ancyrocephalidae</taxon>
        <taxon>Cichlidogyrus</taxon>
    </lineage>
</organism>
<protein>
    <submittedName>
        <fullName evidence="3">Uncharacterized protein</fullName>
    </submittedName>
</protein>
<keyword evidence="2" id="KW-0812">Transmembrane</keyword>
<evidence type="ECO:0000313" key="4">
    <source>
        <dbReference type="Proteomes" id="UP001626550"/>
    </source>
</evidence>
<feature type="transmembrane region" description="Helical" evidence="2">
    <location>
        <begin position="71"/>
        <end position="93"/>
    </location>
</feature>
<feature type="compositionally biased region" description="Basic residues" evidence="1">
    <location>
        <begin position="227"/>
        <end position="236"/>
    </location>
</feature>
<evidence type="ECO:0000256" key="1">
    <source>
        <dbReference type="SAM" id="MobiDB-lite"/>
    </source>
</evidence>
<keyword evidence="4" id="KW-1185">Reference proteome</keyword>
<evidence type="ECO:0000313" key="3">
    <source>
        <dbReference type="EMBL" id="KAL3311544.1"/>
    </source>
</evidence>
<comment type="caution">
    <text evidence="3">The sequence shown here is derived from an EMBL/GenBank/DDBJ whole genome shotgun (WGS) entry which is preliminary data.</text>
</comment>
<dbReference type="Proteomes" id="UP001626550">
    <property type="component" value="Unassembled WGS sequence"/>
</dbReference>
<gene>
    <name evidence="3" type="ORF">Ciccas_009874</name>
</gene>
<keyword evidence="2" id="KW-1133">Transmembrane helix</keyword>
<accession>A0ABD2PW86</accession>
<reference evidence="3 4" key="1">
    <citation type="submission" date="2024-11" db="EMBL/GenBank/DDBJ databases">
        <title>Adaptive evolution of stress response genes in parasites aligns with host niche diversity.</title>
        <authorList>
            <person name="Hahn C."/>
            <person name="Resl P."/>
        </authorList>
    </citation>
    <scope>NUCLEOTIDE SEQUENCE [LARGE SCALE GENOMIC DNA]</scope>
    <source>
        <strain evidence="3">EGGRZ-B1_66</strain>
        <tissue evidence="3">Body</tissue>
    </source>
</reference>
<dbReference type="PANTHER" id="PTHR10361:SF28">
    <property type="entry name" value="P3 PROTEIN-RELATED"/>
    <property type="match status" value="1"/>
</dbReference>
<dbReference type="PANTHER" id="PTHR10361">
    <property type="entry name" value="SODIUM-BILE ACID COTRANSPORTER"/>
    <property type="match status" value="1"/>
</dbReference>
<dbReference type="Gene3D" id="1.20.1530.20">
    <property type="match status" value="1"/>
</dbReference>
<feature type="transmembrane region" description="Helical" evidence="2">
    <location>
        <begin position="35"/>
        <end position="59"/>
    </location>
</feature>
<feature type="transmembrane region" description="Helical" evidence="2">
    <location>
        <begin position="9"/>
        <end position="29"/>
    </location>
</feature>
<name>A0ABD2PW86_9PLAT</name>
<dbReference type="EMBL" id="JBJKFK010002154">
    <property type="protein sequence ID" value="KAL3311544.1"/>
    <property type="molecule type" value="Genomic_DNA"/>
</dbReference>
<dbReference type="InterPro" id="IPR004710">
    <property type="entry name" value="Bilac:Na_transpt"/>
</dbReference>